<proteinExistence type="predicted"/>
<reference evidence="1 2" key="1">
    <citation type="journal article" date="2018" name="Front. Microbiol.">
        <title>Genome-Wide Analysis of Corynespora cassiicola Leaf Fall Disease Putative Effectors.</title>
        <authorList>
            <person name="Lopez D."/>
            <person name="Ribeiro S."/>
            <person name="Label P."/>
            <person name="Fumanal B."/>
            <person name="Venisse J.S."/>
            <person name="Kohler A."/>
            <person name="de Oliveira R.R."/>
            <person name="Labutti K."/>
            <person name="Lipzen A."/>
            <person name="Lail K."/>
            <person name="Bauer D."/>
            <person name="Ohm R.A."/>
            <person name="Barry K.W."/>
            <person name="Spatafora J."/>
            <person name="Grigoriev I.V."/>
            <person name="Martin F.M."/>
            <person name="Pujade-Renaud V."/>
        </authorList>
    </citation>
    <scope>NUCLEOTIDE SEQUENCE [LARGE SCALE GENOMIC DNA]</scope>
    <source>
        <strain evidence="1 2">Philippines</strain>
    </source>
</reference>
<dbReference type="Proteomes" id="UP000240883">
    <property type="component" value="Unassembled WGS sequence"/>
</dbReference>
<accession>A0A2T2P9W7</accession>
<sequence>MRLPQTDRPLHRAVQISLAASSRQGPRFLAIGCNVPAMQAAYYQPARQVAVASSRGASASLGRDMGVREKNWREVGVEAQASGSNPSPPDFHGHGCPPSLSLFLCLSVLDAFPLLPSRRVFWETPSPIQFMLPPLRHQANVSKPSKMRGRCRLRRYNQSDFLSVH</sequence>
<name>A0A2T2P9W7_CORCC</name>
<evidence type="ECO:0000313" key="2">
    <source>
        <dbReference type="Proteomes" id="UP000240883"/>
    </source>
</evidence>
<protein>
    <submittedName>
        <fullName evidence="1">Uncharacterized protein</fullName>
    </submittedName>
</protein>
<gene>
    <name evidence="1" type="ORF">BS50DRAFT_16486</name>
</gene>
<dbReference type="AlphaFoldDB" id="A0A2T2P9W7"/>
<keyword evidence="2" id="KW-1185">Reference proteome</keyword>
<dbReference type="EMBL" id="KZ678128">
    <property type="protein sequence ID" value="PSN74450.1"/>
    <property type="molecule type" value="Genomic_DNA"/>
</dbReference>
<organism evidence="1 2">
    <name type="scientific">Corynespora cassiicola Philippines</name>
    <dbReference type="NCBI Taxonomy" id="1448308"/>
    <lineage>
        <taxon>Eukaryota</taxon>
        <taxon>Fungi</taxon>
        <taxon>Dikarya</taxon>
        <taxon>Ascomycota</taxon>
        <taxon>Pezizomycotina</taxon>
        <taxon>Dothideomycetes</taxon>
        <taxon>Pleosporomycetidae</taxon>
        <taxon>Pleosporales</taxon>
        <taxon>Corynesporascaceae</taxon>
        <taxon>Corynespora</taxon>
    </lineage>
</organism>
<evidence type="ECO:0000313" key="1">
    <source>
        <dbReference type="EMBL" id="PSN74450.1"/>
    </source>
</evidence>